<evidence type="ECO:0000313" key="5">
    <source>
        <dbReference type="Proteomes" id="UP000054314"/>
    </source>
</evidence>
<gene>
    <name evidence="4" type="ORF">N869_00885</name>
</gene>
<organism evidence="4 5">
    <name type="scientific">Cellulomonas bogoriensis 69B4 = DSM 16987</name>
    <dbReference type="NCBI Taxonomy" id="1386082"/>
    <lineage>
        <taxon>Bacteria</taxon>
        <taxon>Bacillati</taxon>
        <taxon>Actinomycetota</taxon>
        <taxon>Actinomycetes</taxon>
        <taxon>Micrococcales</taxon>
        <taxon>Cellulomonadaceae</taxon>
        <taxon>Cellulomonas</taxon>
    </lineage>
</organism>
<proteinExistence type="inferred from homology"/>
<dbReference type="InterPro" id="IPR020845">
    <property type="entry name" value="AMP-binding_CS"/>
</dbReference>
<dbReference type="AlphaFoldDB" id="A0A0A0BYZ9"/>
<dbReference type="EMBL" id="AXCZ01000082">
    <property type="protein sequence ID" value="KGM12922.1"/>
    <property type="molecule type" value="Genomic_DNA"/>
</dbReference>
<evidence type="ECO:0000259" key="3">
    <source>
        <dbReference type="Pfam" id="PF00501"/>
    </source>
</evidence>
<dbReference type="SUPFAM" id="SSF56801">
    <property type="entry name" value="Acetyl-CoA synthetase-like"/>
    <property type="match status" value="1"/>
</dbReference>
<comment type="similarity">
    <text evidence="1">Belongs to the ATP-dependent AMP-binding enzyme family.</text>
</comment>
<evidence type="ECO:0000256" key="2">
    <source>
        <dbReference type="ARBA" id="ARBA00022598"/>
    </source>
</evidence>
<dbReference type="Gene3D" id="3.40.50.12780">
    <property type="entry name" value="N-terminal domain of ligase-like"/>
    <property type="match status" value="1"/>
</dbReference>
<feature type="domain" description="AMP-dependent synthetase/ligase" evidence="3">
    <location>
        <begin position="17"/>
        <end position="247"/>
    </location>
</feature>
<dbReference type="GO" id="GO:0031956">
    <property type="term" value="F:medium-chain fatty acid-CoA ligase activity"/>
    <property type="evidence" value="ECO:0007669"/>
    <property type="project" value="TreeGrafter"/>
</dbReference>
<dbReference type="InterPro" id="IPR042099">
    <property type="entry name" value="ANL_N_sf"/>
</dbReference>
<keyword evidence="4" id="KW-0378">Hydrolase</keyword>
<dbReference type="Proteomes" id="UP000054314">
    <property type="component" value="Unassembled WGS sequence"/>
</dbReference>
<dbReference type="PANTHER" id="PTHR43201">
    <property type="entry name" value="ACYL-COA SYNTHETASE"/>
    <property type="match status" value="1"/>
</dbReference>
<accession>A0A0A0BYZ9</accession>
<dbReference type="GO" id="GO:0016787">
    <property type="term" value="F:hydrolase activity"/>
    <property type="evidence" value="ECO:0007669"/>
    <property type="project" value="UniProtKB-KW"/>
</dbReference>
<dbReference type="RefSeq" id="WP_035060418.1">
    <property type="nucleotide sequence ID" value="NZ_AXCZ01000082.1"/>
</dbReference>
<reference evidence="4 5" key="1">
    <citation type="submission" date="2013-08" db="EMBL/GenBank/DDBJ databases">
        <title>Genome sequencing of Cellulomonas bogoriensis 69B4.</title>
        <authorList>
            <person name="Chen F."/>
            <person name="Li Y."/>
            <person name="Wang G."/>
        </authorList>
    </citation>
    <scope>NUCLEOTIDE SEQUENCE [LARGE SCALE GENOMIC DNA]</scope>
    <source>
        <strain evidence="4 5">69B4</strain>
    </source>
</reference>
<dbReference type="GO" id="GO:0006631">
    <property type="term" value="P:fatty acid metabolic process"/>
    <property type="evidence" value="ECO:0007669"/>
    <property type="project" value="TreeGrafter"/>
</dbReference>
<comment type="caution">
    <text evidence="4">The sequence shown here is derived from an EMBL/GenBank/DDBJ whole genome shotgun (WGS) entry which is preliminary data.</text>
</comment>
<keyword evidence="5" id="KW-1185">Reference proteome</keyword>
<dbReference type="Pfam" id="PF00501">
    <property type="entry name" value="AMP-binding"/>
    <property type="match status" value="1"/>
</dbReference>
<dbReference type="InterPro" id="IPR000873">
    <property type="entry name" value="AMP-dep_synth/lig_dom"/>
</dbReference>
<evidence type="ECO:0000256" key="1">
    <source>
        <dbReference type="ARBA" id="ARBA00006432"/>
    </source>
</evidence>
<feature type="non-terminal residue" evidence="4">
    <location>
        <position position="1"/>
    </location>
</feature>
<dbReference type="PROSITE" id="PS00455">
    <property type="entry name" value="AMP_BINDING"/>
    <property type="match status" value="1"/>
</dbReference>
<name>A0A0A0BYZ9_9CELL</name>
<sequence>GVEHDLVGLADLGADAPAPPEPGPGDVAAVLFTSGSTGPAKGVVYTHEQLAAARDVLSQKYDIGPGTGLVAGFAPFALLGPALGTRSVTPDMDVTSPRTLTARAVAAAAASVEATVMFLSPAALSNVVATATGLGDADDHALGRIRTFLSAGAPVPEHLLAAAGMLMPHATPHTPYGMTEGLLMTDITLDQIRQAASDDPAGGVCVGWPAPGVQVRVSALDDAGDATGEPATTPGVTGEIVVHAPHLKDHYDRLWWTDRTSRLGLDGPRWHRTGDVGHLDDQGRLWVEGRLTHVLHTPDGPLTPVAPEQRAESVPGVGRAAVVGVGPRGAQQVVVVAETTTSRPRLAAPDLTAQVRSAVDPRVVAVLEVPQLPTDVRHNSKIDRSRLSRWAGQVLAGGRMTTP</sequence>
<evidence type="ECO:0000313" key="4">
    <source>
        <dbReference type="EMBL" id="KGM12922.1"/>
    </source>
</evidence>
<dbReference type="OrthoDB" id="812569at2"/>
<keyword evidence="2" id="KW-0436">Ligase</keyword>
<protein>
    <submittedName>
        <fullName evidence="4">Hydrolase</fullName>
    </submittedName>
</protein>
<dbReference type="PANTHER" id="PTHR43201:SF5">
    <property type="entry name" value="MEDIUM-CHAIN ACYL-COA LIGASE ACSF2, MITOCHONDRIAL"/>
    <property type="match status" value="1"/>
</dbReference>